<dbReference type="Pfam" id="PF13503">
    <property type="entry name" value="DUF4123"/>
    <property type="match status" value="1"/>
</dbReference>
<reference evidence="3" key="1">
    <citation type="submission" date="2017-09" db="EMBL/GenBank/DDBJ databases">
        <title>FDA dAtabase for Regulatory Grade micrObial Sequences (FDA-ARGOS): Supporting development and validation of Infectious Disease Dx tests.</title>
        <authorList>
            <person name="Minogue T."/>
            <person name="Wolcott M."/>
            <person name="Wasieloski L."/>
            <person name="Aguilar W."/>
            <person name="Moore D."/>
            <person name="Tallon L."/>
            <person name="Sadzewicz L."/>
            <person name="Ott S."/>
            <person name="Zhao X."/>
            <person name="Nagaraj S."/>
            <person name="Vavikolanu K."/>
            <person name="Aluvathingal J."/>
            <person name="Nadendla S."/>
            <person name="Sichtig H."/>
        </authorList>
    </citation>
    <scope>NUCLEOTIDE SEQUENCE [LARGE SCALE GENOMIC DNA]</scope>
    <source>
        <strain evidence="3">FDAARGOS_390</strain>
    </source>
</reference>
<proteinExistence type="predicted"/>
<evidence type="ECO:0000313" key="2">
    <source>
        <dbReference type="EMBL" id="PEH43081.1"/>
    </source>
</evidence>
<name>A0A2A7SHQ4_BURGA</name>
<dbReference type="AlphaFoldDB" id="A0A2A7SHQ4"/>
<dbReference type="RefSeq" id="WP_098152866.1">
    <property type="nucleotide sequence ID" value="NZ_CADEQH010000010.1"/>
</dbReference>
<evidence type="ECO:0000313" key="3">
    <source>
        <dbReference type="Proteomes" id="UP000220629"/>
    </source>
</evidence>
<dbReference type="InterPro" id="IPR025391">
    <property type="entry name" value="DUF4123"/>
</dbReference>
<sequence>MVFVVPRGYIPLAHQVHDVAVVLAELPARGKAIIAMPHSTQKLRELKFHCSSVLPHGFLLIDPVTRIDTPELSEFSGQPCVPRVLAHREECMPLLVDIATLDDPARTLATRYLLAERHVERAPVICAWLDSEASGDAIREHIANHLVGPGAEGADVFWRFYDPRVMSMALAVLDPSQRQALLGPVTSWTFPWAGHYWCVETSGNGLAAVDASSGWPRPDQWPRIDRSDLADRIVRRRLAFSVDHLAHLPSTLDRMFCEAVCQGITSPDALVDYALHCLRQAFLVP</sequence>
<organism evidence="2 3">
    <name type="scientific">Burkholderia gladioli</name>
    <name type="common">Pseudomonas marginata</name>
    <name type="synonym">Phytomonas marginata</name>
    <dbReference type="NCBI Taxonomy" id="28095"/>
    <lineage>
        <taxon>Bacteria</taxon>
        <taxon>Pseudomonadati</taxon>
        <taxon>Pseudomonadota</taxon>
        <taxon>Betaproteobacteria</taxon>
        <taxon>Burkholderiales</taxon>
        <taxon>Burkholderiaceae</taxon>
        <taxon>Burkholderia</taxon>
    </lineage>
</organism>
<dbReference type="EMBL" id="PDDY01000001">
    <property type="protein sequence ID" value="PEH43081.1"/>
    <property type="molecule type" value="Genomic_DNA"/>
</dbReference>
<feature type="domain" description="DUF4123" evidence="1">
    <location>
        <begin position="86"/>
        <end position="180"/>
    </location>
</feature>
<gene>
    <name evidence="2" type="ORF">CRM94_13535</name>
</gene>
<dbReference type="Proteomes" id="UP000220629">
    <property type="component" value="Unassembled WGS sequence"/>
</dbReference>
<accession>A0A2A7SHQ4</accession>
<protein>
    <recommendedName>
        <fullName evidence="1">DUF4123 domain-containing protein</fullName>
    </recommendedName>
</protein>
<evidence type="ECO:0000259" key="1">
    <source>
        <dbReference type="Pfam" id="PF13503"/>
    </source>
</evidence>
<comment type="caution">
    <text evidence="2">The sequence shown here is derived from an EMBL/GenBank/DDBJ whole genome shotgun (WGS) entry which is preliminary data.</text>
</comment>